<dbReference type="EMBL" id="JAKKPZ010000053">
    <property type="protein sequence ID" value="KAI1705804.1"/>
    <property type="molecule type" value="Genomic_DNA"/>
</dbReference>
<accession>A0AAD4MYS6</accession>
<evidence type="ECO:0000313" key="1">
    <source>
        <dbReference type="EMBL" id="KAI1705804.1"/>
    </source>
</evidence>
<evidence type="ECO:0000313" key="2">
    <source>
        <dbReference type="Proteomes" id="UP001201812"/>
    </source>
</evidence>
<reference evidence="1" key="1">
    <citation type="submission" date="2022-01" db="EMBL/GenBank/DDBJ databases">
        <title>Genome Sequence Resource for Two Populations of Ditylenchus destructor, the Migratory Endoparasitic Phytonematode.</title>
        <authorList>
            <person name="Zhang H."/>
            <person name="Lin R."/>
            <person name="Xie B."/>
        </authorList>
    </citation>
    <scope>NUCLEOTIDE SEQUENCE</scope>
    <source>
        <strain evidence="1">BazhouSP</strain>
    </source>
</reference>
<protein>
    <submittedName>
        <fullName evidence="1">Uncharacterized protein</fullName>
    </submittedName>
</protein>
<organism evidence="1 2">
    <name type="scientific">Ditylenchus destructor</name>
    <dbReference type="NCBI Taxonomy" id="166010"/>
    <lineage>
        <taxon>Eukaryota</taxon>
        <taxon>Metazoa</taxon>
        <taxon>Ecdysozoa</taxon>
        <taxon>Nematoda</taxon>
        <taxon>Chromadorea</taxon>
        <taxon>Rhabditida</taxon>
        <taxon>Tylenchina</taxon>
        <taxon>Tylenchomorpha</taxon>
        <taxon>Sphaerularioidea</taxon>
        <taxon>Anguinidae</taxon>
        <taxon>Anguininae</taxon>
        <taxon>Ditylenchus</taxon>
    </lineage>
</organism>
<gene>
    <name evidence="1" type="ORF">DdX_13417</name>
</gene>
<comment type="caution">
    <text evidence="1">The sequence shown here is derived from an EMBL/GenBank/DDBJ whole genome shotgun (WGS) entry which is preliminary data.</text>
</comment>
<name>A0AAD4MYS6_9BILA</name>
<dbReference type="AlphaFoldDB" id="A0AAD4MYS6"/>
<proteinExistence type="predicted"/>
<dbReference type="Proteomes" id="UP001201812">
    <property type="component" value="Unassembled WGS sequence"/>
</dbReference>
<sequence length="200" mass="22593">MEILCLDLLSPIHFSQKVRICVVYRPPKLKNTPELIEQLEFLDELVSQNQDTILLVTTQLLQTFEDFSTAIEQNQWVDVIYLCYDYRFSKAAVGGRRHGELRLELILVSPHLSKARQHRLSSTRPDFTPVSAIRPDFAPVSPTRPDFAPVSAIRPDFAPVSPPQLNSPGFHSDQRHHLALNSPGFHSGIASPSDFILILD</sequence>
<keyword evidence="2" id="KW-1185">Reference proteome</keyword>